<evidence type="ECO:0000313" key="3">
    <source>
        <dbReference type="Proteomes" id="UP001153620"/>
    </source>
</evidence>
<proteinExistence type="predicted"/>
<dbReference type="EMBL" id="OU895880">
    <property type="protein sequence ID" value="CAG9810708.1"/>
    <property type="molecule type" value="Genomic_DNA"/>
</dbReference>
<reference evidence="2" key="1">
    <citation type="submission" date="2022-01" db="EMBL/GenBank/DDBJ databases">
        <authorList>
            <person name="King R."/>
        </authorList>
    </citation>
    <scope>NUCLEOTIDE SEQUENCE</scope>
</reference>
<name>A0A9N9S3N9_9DIPT</name>
<keyword evidence="3" id="KW-1185">Reference proteome</keyword>
<protein>
    <submittedName>
        <fullName evidence="2">Uncharacterized protein</fullName>
    </submittedName>
</protein>
<keyword evidence="1" id="KW-0732">Signal</keyword>
<feature type="chain" id="PRO_5040359891" evidence="1">
    <location>
        <begin position="20"/>
        <end position="103"/>
    </location>
</feature>
<accession>A0A9N9S3N9</accession>
<gene>
    <name evidence="2" type="ORF">CHIRRI_LOCUS13521</name>
</gene>
<evidence type="ECO:0000256" key="1">
    <source>
        <dbReference type="SAM" id="SignalP"/>
    </source>
</evidence>
<evidence type="ECO:0000313" key="2">
    <source>
        <dbReference type="EMBL" id="CAG9810708.1"/>
    </source>
</evidence>
<dbReference type="AlphaFoldDB" id="A0A9N9S3N9"/>
<dbReference type="Proteomes" id="UP001153620">
    <property type="component" value="Chromosome 4"/>
</dbReference>
<feature type="signal peptide" evidence="1">
    <location>
        <begin position="1"/>
        <end position="19"/>
    </location>
</feature>
<sequence length="103" mass="10907">MKSVIIIIFISTLVTLTLAGSDSHIPDSTTEQPSSSKPDFCAECQSIWSSGKPPSSVDCDPKNFEVHTVVAVYADSGETVTGHCVGHLPNGKHSTLFSSITVE</sequence>
<organism evidence="2 3">
    <name type="scientific">Chironomus riparius</name>
    <dbReference type="NCBI Taxonomy" id="315576"/>
    <lineage>
        <taxon>Eukaryota</taxon>
        <taxon>Metazoa</taxon>
        <taxon>Ecdysozoa</taxon>
        <taxon>Arthropoda</taxon>
        <taxon>Hexapoda</taxon>
        <taxon>Insecta</taxon>
        <taxon>Pterygota</taxon>
        <taxon>Neoptera</taxon>
        <taxon>Endopterygota</taxon>
        <taxon>Diptera</taxon>
        <taxon>Nematocera</taxon>
        <taxon>Chironomoidea</taxon>
        <taxon>Chironomidae</taxon>
        <taxon>Chironominae</taxon>
        <taxon>Chironomus</taxon>
    </lineage>
</organism>
<reference evidence="2" key="2">
    <citation type="submission" date="2022-10" db="EMBL/GenBank/DDBJ databases">
        <authorList>
            <consortium name="ENA_rothamsted_submissions"/>
            <consortium name="culmorum"/>
            <person name="King R."/>
        </authorList>
    </citation>
    <scope>NUCLEOTIDE SEQUENCE</scope>
</reference>